<evidence type="ECO:0000313" key="2">
    <source>
        <dbReference type="Proteomes" id="UP000053257"/>
    </source>
</evidence>
<dbReference type="InterPro" id="IPR019188">
    <property type="entry name" value="SNAPC1"/>
</dbReference>
<name>A0A0C3PUN5_PHLG1</name>
<dbReference type="HOGENOM" id="CLU_059053_1_0_1"/>
<sequence>MSTSPAPSVVRGDITLQPSYFTSSLFVEPLREDIAHLDNNASSSYVNASKQPFTYFKMLWTDYGWSWLHFKVFDGRARESFIRTVLRCFAEYIVDAVNPLAQTVALFGMYTFFMSQPSSSGPSLHRVTHIAMPLDMYKSLLELPQNLAPPHLAPLQPY</sequence>
<accession>A0A0C3PUN5</accession>
<dbReference type="STRING" id="745531.A0A0C3PUN5"/>
<dbReference type="EMBL" id="KN840446">
    <property type="protein sequence ID" value="KIP11408.1"/>
    <property type="molecule type" value="Genomic_DNA"/>
</dbReference>
<dbReference type="Proteomes" id="UP000053257">
    <property type="component" value="Unassembled WGS sequence"/>
</dbReference>
<evidence type="ECO:0000313" key="1">
    <source>
        <dbReference type="EMBL" id="KIP11408.1"/>
    </source>
</evidence>
<protein>
    <submittedName>
        <fullName evidence="1">Uncharacterized protein</fullName>
    </submittedName>
</protein>
<proteinExistence type="predicted"/>
<feature type="non-terminal residue" evidence="1">
    <location>
        <position position="158"/>
    </location>
</feature>
<organism evidence="1 2">
    <name type="scientific">Phlebiopsis gigantea (strain 11061_1 CR5-6)</name>
    <name type="common">White-rot fungus</name>
    <name type="synonym">Peniophora gigantea</name>
    <dbReference type="NCBI Taxonomy" id="745531"/>
    <lineage>
        <taxon>Eukaryota</taxon>
        <taxon>Fungi</taxon>
        <taxon>Dikarya</taxon>
        <taxon>Basidiomycota</taxon>
        <taxon>Agaricomycotina</taxon>
        <taxon>Agaricomycetes</taxon>
        <taxon>Polyporales</taxon>
        <taxon>Phanerochaetaceae</taxon>
        <taxon>Phlebiopsis</taxon>
    </lineage>
</organism>
<reference evidence="1 2" key="1">
    <citation type="journal article" date="2014" name="PLoS Genet.">
        <title>Analysis of the Phlebiopsis gigantea genome, transcriptome and secretome provides insight into its pioneer colonization strategies of wood.</title>
        <authorList>
            <person name="Hori C."/>
            <person name="Ishida T."/>
            <person name="Igarashi K."/>
            <person name="Samejima M."/>
            <person name="Suzuki H."/>
            <person name="Master E."/>
            <person name="Ferreira P."/>
            <person name="Ruiz-Duenas F.J."/>
            <person name="Held B."/>
            <person name="Canessa P."/>
            <person name="Larrondo L.F."/>
            <person name="Schmoll M."/>
            <person name="Druzhinina I.S."/>
            <person name="Kubicek C.P."/>
            <person name="Gaskell J.A."/>
            <person name="Kersten P."/>
            <person name="St John F."/>
            <person name="Glasner J."/>
            <person name="Sabat G."/>
            <person name="Splinter BonDurant S."/>
            <person name="Syed K."/>
            <person name="Yadav J."/>
            <person name="Mgbeahuruike A.C."/>
            <person name="Kovalchuk A."/>
            <person name="Asiegbu F.O."/>
            <person name="Lackner G."/>
            <person name="Hoffmeister D."/>
            <person name="Rencoret J."/>
            <person name="Gutierrez A."/>
            <person name="Sun H."/>
            <person name="Lindquist E."/>
            <person name="Barry K."/>
            <person name="Riley R."/>
            <person name="Grigoriev I.V."/>
            <person name="Henrissat B."/>
            <person name="Kues U."/>
            <person name="Berka R.M."/>
            <person name="Martinez A.T."/>
            <person name="Covert S.F."/>
            <person name="Blanchette R.A."/>
            <person name="Cullen D."/>
        </authorList>
    </citation>
    <scope>NUCLEOTIDE SEQUENCE [LARGE SCALE GENOMIC DNA]</scope>
    <source>
        <strain evidence="1 2">11061_1 CR5-6</strain>
    </source>
</reference>
<dbReference type="OrthoDB" id="3253083at2759"/>
<dbReference type="Pfam" id="PF09808">
    <property type="entry name" value="SNAPC1"/>
    <property type="match status" value="1"/>
</dbReference>
<gene>
    <name evidence="1" type="ORF">PHLGIDRAFT_99581</name>
</gene>
<dbReference type="AlphaFoldDB" id="A0A0C3PUN5"/>
<keyword evidence="2" id="KW-1185">Reference proteome</keyword>